<dbReference type="GO" id="GO:0046982">
    <property type="term" value="F:protein heterodimerization activity"/>
    <property type="evidence" value="ECO:0007669"/>
    <property type="project" value="InterPro"/>
</dbReference>
<organism evidence="1 2">
    <name type="scientific">Sciurus carolinensis</name>
    <name type="common">Eastern gray squirrel</name>
    <dbReference type="NCBI Taxonomy" id="30640"/>
    <lineage>
        <taxon>Eukaryota</taxon>
        <taxon>Metazoa</taxon>
        <taxon>Chordata</taxon>
        <taxon>Craniata</taxon>
        <taxon>Vertebrata</taxon>
        <taxon>Euteleostomi</taxon>
        <taxon>Mammalia</taxon>
        <taxon>Eutheria</taxon>
        <taxon>Euarchontoglires</taxon>
        <taxon>Glires</taxon>
        <taxon>Rodentia</taxon>
        <taxon>Sciuromorpha</taxon>
        <taxon>Sciuridae</taxon>
        <taxon>Sciurinae</taxon>
        <taxon>Sciurini</taxon>
        <taxon>Sciurus</taxon>
    </lineage>
</organism>
<comment type="caution">
    <text evidence="1">The sequence shown here is derived from an EMBL/GenBank/DDBJ whole genome shotgun (WGS) entry which is preliminary data.</text>
</comment>
<dbReference type="AlphaFoldDB" id="A0AA41MFB1"/>
<dbReference type="EMBL" id="JAATJV010151900">
    <property type="protein sequence ID" value="MBZ3870717.1"/>
    <property type="molecule type" value="Genomic_DNA"/>
</dbReference>
<accession>A0AA41MFB1</accession>
<keyword evidence="2" id="KW-1185">Reference proteome</keyword>
<gene>
    <name evidence="1" type="ORF">SUZIE_109305</name>
</gene>
<dbReference type="InterPro" id="IPR009072">
    <property type="entry name" value="Histone-fold"/>
</dbReference>
<proteinExistence type="predicted"/>
<evidence type="ECO:0000313" key="2">
    <source>
        <dbReference type="Proteomes" id="UP001166674"/>
    </source>
</evidence>
<protein>
    <submittedName>
        <fullName evidence="1">Huntingtin-interacting protein M</fullName>
    </submittedName>
</protein>
<evidence type="ECO:0000313" key="1">
    <source>
        <dbReference type="EMBL" id="MBZ3870717.1"/>
    </source>
</evidence>
<reference evidence="1" key="1">
    <citation type="submission" date="2020-03" db="EMBL/GenBank/DDBJ databases">
        <title>Studies in the Genomics of Life Span.</title>
        <authorList>
            <person name="Glass D."/>
        </authorList>
    </citation>
    <scope>NUCLEOTIDE SEQUENCE</scope>
    <source>
        <strain evidence="1">SUZIE</strain>
        <tissue evidence="1">Muscle</tissue>
    </source>
</reference>
<dbReference type="SUPFAM" id="SSF47113">
    <property type="entry name" value="Histone-fold"/>
    <property type="match status" value="1"/>
</dbReference>
<name>A0AA41MFB1_SCICA</name>
<dbReference type="Gene3D" id="1.10.20.10">
    <property type="entry name" value="Histone, subunit A"/>
    <property type="match status" value="1"/>
</dbReference>
<dbReference type="Proteomes" id="UP001166674">
    <property type="component" value="Unassembled WGS sequence"/>
</dbReference>
<sequence length="113" mass="12975">MSGKESSHRQSRHIEDLASRPEIRLPVSYVYHILQEERYSPFIGSSTTHFLLNVLDYLTDYILELVDSKASNSRMHANLQHGKKEGDQNRDPLHVFKNVSSLLEMPGPKRNNG</sequence>